<feature type="transmembrane region" description="Helical" evidence="9">
    <location>
        <begin position="393"/>
        <end position="414"/>
    </location>
</feature>
<feature type="transmembrane region" description="Helical" evidence="9">
    <location>
        <begin position="215"/>
        <end position="236"/>
    </location>
</feature>
<sequence length="545" mass="60012">MRKVRAANRRPERFEDGEREKMAPDMRKDSAARPVADAPSATDRHASFNPLWQGLVGSMMIALGSFGVGWLASVSPMNRNPLLIAIRTEYAGVITSTVVLTLGCWILFRAWLRLGQVNAGWGPDSLKAVKKAVWTWSAPMLLALPIFSRDVFAYIGQGRLVDAGQDPYVTGISSLNNWFQLGTDITWAQDETPYGPLFLLLEYWVFRAVGFSPDLSVLLFRLIAFAGVILCLVYVPKLAALHHVSGAKAAWITVANPLFLISFVASAHNDAVMVGLAVAATYYAATRRGVLAVVLMTASIGIKPITMVLLPFIGLLWAGTDAKWPRKILYWCYTLALFAAIMLAVGLANGYGIGWLKVMLGTGTGSVLFAPVGALNALLSGIFDAFSLPTNWILPVLKVGGRLLSVVLVLVLIFKGKPSHLVQRMALAFTALVVLSPIVQPWYLLWLLPFFAVTGIRDDWQIVWVYFTTAFFIAFGAADQLFIWQFLGDLDPWVKHLSTGISWVAMFYLAYLDPRTRTLFTGLVPSKQWLRVLRSGPKKDEVAPS</sequence>
<comment type="similarity">
    <text evidence="7">Belongs to the MptA/B family.</text>
</comment>
<evidence type="ECO:0000256" key="5">
    <source>
        <dbReference type="ARBA" id="ARBA00022989"/>
    </source>
</evidence>
<feature type="transmembrane region" description="Helical" evidence="9">
    <location>
        <begin position="90"/>
        <end position="112"/>
    </location>
</feature>
<evidence type="ECO:0000256" key="1">
    <source>
        <dbReference type="ARBA" id="ARBA00004141"/>
    </source>
</evidence>
<dbReference type="Pfam" id="PF26314">
    <property type="entry name" value="MptA_B_family"/>
    <property type="match status" value="1"/>
</dbReference>
<dbReference type="NCBIfam" id="NF038066">
    <property type="entry name" value="MptB"/>
    <property type="match status" value="1"/>
</dbReference>
<keyword evidence="3" id="KW-0808">Transferase</keyword>
<evidence type="ECO:0000256" key="4">
    <source>
        <dbReference type="ARBA" id="ARBA00022692"/>
    </source>
</evidence>
<keyword evidence="2" id="KW-0328">Glycosyltransferase</keyword>
<proteinExistence type="inferred from homology"/>
<comment type="caution">
    <text evidence="10">The sequence shown here is derived from an EMBL/GenBank/DDBJ whole genome shotgun (WGS) entry which is preliminary data.</text>
</comment>
<evidence type="ECO:0000256" key="9">
    <source>
        <dbReference type="SAM" id="Phobius"/>
    </source>
</evidence>
<accession>A0ABS4XSQ8</accession>
<feature type="transmembrane region" description="Helical" evidence="9">
    <location>
        <begin position="493"/>
        <end position="511"/>
    </location>
</feature>
<feature type="compositionally biased region" description="Basic and acidic residues" evidence="8">
    <location>
        <begin position="9"/>
        <end position="31"/>
    </location>
</feature>
<gene>
    <name evidence="10" type="ORF">JOF39_002629</name>
</gene>
<feature type="region of interest" description="Disordered" evidence="8">
    <location>
        <begin position="1"/>
        <end position="42"/>
    </location>
</feature>
<evidence type="ECO:0000313" key="10">
    <source>
        <dbReference type="EMBL" id="MBP2399548.1"/>
    </source>
</evidence>
<evidence type="ECO:0000256" key="2">
    <source>
        <dbReference type="ARBA" id="ARBA00022676"/>
    </source>
</evidence>
<evidence type="ECO:0000256" key="6">
    <source>
        <dbReference type="ARBA" id="ARBA00023136"/>
    </source>
</evidence>
<feature type="transmembrane region" description="Helical" evidence="9">
    <location>
        <begin position="426"/>
        <end position="451"/>
    </location>
</feature>
<evidence type="ECO:0000256" key="8">
    <source>
        <dbReference type="SAM" id="MobiDB-lite"/>
    </source>
</evidence>
<evidence type="ECO:0000313" key="11">
    <source>
        <dbReference type="Proteomes" id="UP001195422"/>
    </source>
</evidence>
<dbReference type="EMBL" id="JAGIOJ010000001">
    <property type="protein sequence ID" value="MBP2399548.1"/>
    <property type="molecule type" value="Genomic_DNA"/>
</dbReference>
<feature type="transmembrane region" description="Helical" evidence="9">
    <location>
        <begin position="133"/>
        <end position="155"/>
    </location>
</feature>
<feature type="transmembrane region" description="Helical" evidence="9">
    <location>
        <begin position="328"/>
        <end position="348"/>
    </location>
</feature>
<dbReference type="InterPro" id="IPR049829">
    <property type="entry name" value="MptA/B-like"/>
</dbReference>
<evidence type="ECO:0000256" key="3">
    <source>
        <dbReference type="ARBA" id="ARBA00022679"/>
    </source>
</evidence>
<feature type="transmembrane region" description="Helical" evidence="9">
    <location>
        <begin position="257"/>
        <end position="284"/>
    </location>
</feature>
<reference evidence="10 11" key="1">
    <citation type="submission" date="2021-03" db="EMBL/GenBank/DDBJ databases">
        <title>Sequencing the genomes of 1000 actinobacteria strains.</title>
        <authorList>
            <person name="Klenk H.-P."/>
        </authorList>
    </citation>
    <scope>NUCLEOTIDE SEQUENCE [LARGE SCALE GENOMIC DNA]</scope>
    <source>
        <strain evidence="10 11">DSM 20168</strain>
    </source>
</reference>
<dbReference type="Proteomes" id="UP001195422">
    <property type="component" value="Unassembled WGS sequence"/>
</dbReference>
<keyword evidence="4 9" id="KW-0812">Transmembrane</keyword>
<evidence type="ECO:0000256" key="7">
    <source>
        <dbReference type="ARBA" id="ARBA00043987"/>
    </source>
</evidence>
<keyword evidence="11" id="KW-1185">Reference proteome</keyword>
<feature type="transmembrane region" description="Helical" evidence="9">
    <location>
        <begin position="290"/>
        <end position="316"/>
    </location>
</feature>
<keyword evidence="6 9" id="KW-0472">Membrane</keyword>
<protein>
    <submittedName>
        <fullName evidence="10">Uncharacterized protein</fullName>
    </submittedName>
</protein>
<feature type="transmembrane region" description="Helical" evidence="9">
    <location>
        <begin position="463"/>
        <end position="487"/>
    </location>
</feature>
<keyword evidence="5 9" id="KW-1133">Transmembrane helix</keyword>
<comment type="subcellular location">
    <subcellularLocation>
        <location evidence="1">Membrane</location>
        <topology evidence="1">Multi-pass membrane protein</topology>
    </subcellularLocation>
</comment>
<name>A0ABS4XSQ8_GLUPR</name>
<feature type="transmembrane region" description="Helical" evidence="9">
    <location>
        <begin position="368"/>
        <end position="386"/>
    </location>
</feature>
<organism evidence="10 11">
    <name type="scientific">Glutamicibacter protophormiae</name>
    <name type="common">Brevibacterium protophormiae</name>
    <dbReference type="NCBI Taxonomy" id="37930"/>
    <lineage>
        <taxon>Bacteria</taxon>
        <taxon>Bacillati</taxon>
        <taxon>Actinomycetota</taxon>
        <taxon>Actinomycetes</taxon>
        <taxon>Micrococcales</taxon>
        <taxon>Micrococcaceae</taxon>
        <taxon>Glutamicibacter</taxon>
    </lineage>
</organism>
<feature type="transmembrane region" description="Helical" evidence="9">
    <location>
        <begin position="51"/>
        <end position="70"/>
    </location>
</feature>
<dbReference type="RefSeq" id="WP_245353564.1">
    <property type="nucleotide sequence ID" value="NZ_JAGIOJ010000001.1"/>
</dbReference>